<evidence type="ECO:0000256" key="2">
    <source>
        <dbReference type="ARBA" id="ARBA00007663"/>
    </source>
</evidence>
<evidence type="ECO:0000259" key="12">
    <source>
        <dbReference type="PROSITE" id="PS51163"/>
    </source>
</evidence>
<dbReference type="SUPFAM" id="SSF55821">
    <property type="entry name" value="YrdC/RibB"/>
    <property type="match status" value="1"/>
</dbReference>
<dbReference type="NCBIfam" id="TIGR00057">
    <property type="entry name" value="L-threonylcarbamoyladenylate synthase"/>
    <property type="match status" value="1"/>
</dbReference>
<evidence type="ECO:0000256" key="8">
    <source>
        <dbReference type="ARBA" id="ARBA00022741"/>
    </source>
</evidence>
<keyword evidence="5" id="KW-0808">Transferase</keyword>
<keyword evidence="9" id="KW-0067">ATP-binding</keyword>
<evidence type="ECO:0000256" key="3">
    <source>
        <dbReference type="ARBA" id="ARBA00012584"/>
    </source>
</evidence>
<evidence type="ECO:0000313" key="13">
    <source>
        <dbReference type="EMBL" id="WEL19199.1"/>
    </source>
</evidence>
<accession>A0ABY8CDA6</accession>
<keyword evidence="6" id="KW-0819">tRNA processing</keyword>
<evidence type="ECO:0000256" key="9">
    <source>
        <dbReference type="ARBA" id="ARBA00022840"/>
    </source>
</evidence>
<dbReference type="InterPro" id="IPR006070">
    <property type="entry name" value="Sua5-like_dom"/>
</dbReference>
<keyword evidence="7" id="KW-0548">Nucleotidyltransferase</keyword>
<gene>
    <name evidence="13" type="primary">tsaC</name>
    <name evidence="13" type="ORF">SVXNc_0167</name>
</gene>
<evidence type="ECO:0000256" key="4">
    <source>
        <dbReference type="ARBA" id="ARBA00022490"/>
    </source>
</evidence>
<dbReference type="EMBL" id="CP104395">
    <property type="protein sequence ID" value="WEL19199.1"/>
    <property type="molecule type" value="Genomic_DNA"/>
</dbReference>
<feature type="domain" description="YrdC-like" evidence="12">
    <location>
        <begin position="1"/>
        <end position="180"/>
    </location>
</feature>
<dbReference type="InterPro" id="IPR050156">
    <property type="entry name" value="TC-AMP_synthase_SUA5"/>
</dbReference>
<dbReference type="RefSeq" id="WP_347722071.1">
    <property type="nucleotide sequence ID" value="NZ_CP104395.1"/>
</dbReference>
<evidence type="ECO:0000256" key="7">
    <source>
        <dbReference type="ARBA" id="ARBA00022695"/>
    </source>
</evidence>
<evidence type="ECO:0000256" key="11">
    <source>
        <dbReference type="ARBA" id="ARBA00048366"/>
    </source>
</evidence>
<dbReference type="InterPro" id="IPR017945">
    <property type="entry name" value="DHBP_synth_RibB-like_a/b_dom"/>
</dbReference>
<dbReference type="Gene3D" id="3.90.870.10">
    <property type="entry name" value="DHBP synthase"/>
    <property type="match status" value="1"/>
</dbReference>
<evidence type="ECO:0000256" key="6">
    <source>
        <dbReference type="ARBA" id="ARBA00022694"/>
    </source>
</evidence>
<dbReference type="EC" id="2.7.7.87" evidence="3"/>
<proteinExistence type="inferred from homology"/>
<dbReference type="Pfam" id="PF01300">
    <property type="entry name" value="Sua5_yciO_yrdC"/>
    <property type="match status" value="1"/>
</dbReference>
<dbReference type="GeneID" id="90589602"/>
<comment type="catalytic activity">
    <reaction evidence="11">
        <text>L-threonine + hydrogencarbonate + ATP = L-threonylcarbamoyladenylate + diphosphate + H2O</text>
        <dbReference type="Rhea" id="RHEA:36407"/>
        <dbReference type="ChEBI" id="CHEBI:15377"/>
        <dbReference type="ChEBI" id="CHEBI:17544"/>
        <dbReference type="ChEBI" id="CHEBI:30616"/>
        <dbReference type="ChEBI" id="CHEBI:33019"/>
        <dbReference type="ChEBI" id="CHEBI:57926"/>
        <dbReference type="ChEBI" id="CHEBI:73682"/>
        <dbReference type="EC" id="2.7.7.87"/>
    </reaction>
</comment>
<dbReference type="PANTHER" id="PTHR17490:SF16">
    <property type="entry name" value="THREONYLCARBAMOYL-AMP SYNTHASE"/>
    <property type="match status" value="1"/>
</dbReference>
<keyword evidence="8" id="KW-0547">Nucleotide-binding</keyword>
<evidence type="ECO:0000256" key="1">
    <source>
        <dbReference type="ARBA" id="ARBA00004496"/>
    </source>
</evidence>
<sequence>MDLEQARKTIEDGGIIIFPTETAYGIAADARNPEAVEKVYKAKERPRSKGLTTIVSSLEQAEKYGKLTEDERAVIAEFMPGPLTLVTRKKKGLAENINEDFVFRISSGETARELAEEFPITATSANISGEDTSYAVEDISEELLEKVDGVIDVGELEDGPTSSIIEIVDGEVKTYRQGPIKSDEIEKVIR</sequence>
<dbReference type="PANTHER" id="PTHR17490">
    <property type="entry name" value="SUA5"/>
    <property type="match status" value="1"/>
</dbReference>
<evidence type="ECO:0000256" key="10">
    <source>
        <dbReference type="ARBA" id="ARBA00029774"/>
    </source>
</evidence>
<keyword evidence="4" id="KW-0963">Cytoplasm</keyword>
<evidence type="ECO:0000256" key="5">
    <source>
        <dbReference type="ARBA" id="ARBA00022679"/>
    </source>
</evidence>
<comment type="subcellular location">
    <subcellularLocation>
        <location evidence="1">Cytoplasm</location>
    </subcellularLocation>
</comment>
<dbReference type="Proteomes" id="UP001218034">
    <property type="component" value="Chromosome"/>
</dbReference>
<dbReference type="PROSITE" id="PS51163">
    <property type="entry name" value="YRDC"/>
    <property type="match status" value="1"/>
</dbReference>
<reference evidence="13 14" key="1">
    <citation type="submission" date="2022-09" db="EMBL/GenBank/DDBJ databases">
        <title>Xylan utilization by haloarchaea-nanohaloarchaea associations.</title>
        <authorList>
            <person name="Yakimov M."/>
        </authorList>
    </citation>
    <scope>NUCLEOTIDE SEQUENCE [LARGE SCALE GENOMIC DNA]</scope>
    <source>
        <strain evidence="13 14">SVXNc</strain>
    </source>
</reference>
<protein>
    <recommendedName>
        <fullName evidence="10">L-threonylcarbamoyladenylate synthase</fullName>
        <ecNumber evidence="3">2.7.7.87</ecNumber>
    </recommendedName>
    <alternativeName>
        <fullName evidence="10">L-threonylcarbamoyladenylate synthase</fullName>
    </alternativeName>
</protein>
<keyword evidence="14" id="KW-1185">Reference proteome</keyword>
<evidence type="ECO:0000313" key="14">
    <source>
        <dbReference type="Proteomes" id="UP001218034"/>
    </source>
</evidence>
<organism evidence="13 14">
    <name type="scientific">Candidatus Nanohalococcus occultus</name>
    <dbReference type="NCBI Taxonomy" id="2978047"/>
    <lineage>
        <taxon>Archaea</taxon>
        <taxon>Candidatus Nanohalarchaeota</taxon>
        <taxon>Candidatus Nanohalarchaeota incertae sedis</taxon>
        <taxon>Candidatus Nanohalococcus</taxon>
    </lineage>
</organism>
<name>A0ABY8CDA6_9ARCH</name>
<comment type="similarity">
    <text evidence="2">Belongs to the SUA5 family.</text>
</comment>